<proteinExistence type="predicted"/>
<organism evidence="1 2">
    <name type="scientific">Dokdonia donghaensis DSW-1</name>
    <dbReference type="NCBI Taxonomy" id="1300343"/>
    <lineage>
        <taxon>Bacteria</taxon>
        <taxon>Pseudomonadati</taxon>
        <taxon>Bacteroidota</taxon>
        <taxon>Flavobacteriia</taxon>
        <taxon>Flavobacteriales</taxon>
        <taxon>Flavobacteriaceae</taxon>
        <taxon>Dokdonia</taxon>
    </lineage>
</organism>
<reference evidence="1 2" key="1">
    <citation type="submission" date="2014-10" db="EMBL/GenBank/DDBJ databases">
        <title>Draft genome sequence of the proteorhodopsin-containing marine bacterium Dokdonia donghaensis.</title>
        <authorList>
            <person name="Gomez-Consarnau L."/>
            <person name="Gonzalez J.M."/>
            <person name="Riedel T."/>
            <person name="Jaenicke S."/>
            <person name="Wagner-Doebler I."/>
            <person name="Fuhrman J.A."/>
        </authorList>
    </citation>
    <scope>NUCLEOTIDE SEQUENCE [LARGE SCALE GENOMIC DNA]</scope>
    <source>
        <strain evidence="1 2">DSW-1</strain>
    </source>
</reference>
<gene>
    <name evidence="1" type="ORF">NV36_12870</name>
</gene>
<dbReference type="RefSeq" id="WP_035327911.1">
    <property type="nucleotide sequence ID" value="NZ_CP015125.1"/>
</dbReference>
<protein>
    <submittedName>
        <fullName evidence="1">Na(+)-translocating NADH-quinone reductase subunit F</fullName>
    </submittedName>
</protein>
<comment type="caution">
    <text evidence="1">The sequence shown here is derived from an EMBL/GenBank/DDBJ whole genome shotgun (WGS) entry which is preliminary data.</text>
</comment>
<dbReference type="OrthoDB" id="1144234at2"/>
<sequence length="148" mass="16556">MTPRLEQALDKLYTALYTGKLNPECCTACAVGTICDTVDAWKHFTDTHGSLQLNYVGKVNEGFGRRLYGYLPSELLEIEAVFLKACGYELPLTRKSKRPQHPTSQETLFNGMRAVIAFLCELDSVEDVMEIEQNLLHTNLSSVTHATV</sequence>
<dbReference type="EMBL" id="JSAQ01000001">
    <property type="protein sequence ID" value="KGO07641.1"/>
    <property type="molecule type" value="Genomic_DNA"/>
</dbReference>
<dbReference type="KEGG" id="ddo:I597_1454"/>
<evidence type="ECO:0000313" key="1">
    <source>
        <dbReference type="EMBL" id="KGO07641.1"/>
    </source>
</evidence>
<keyword evidence="2" id="KW-1185">Reference proteome</keyword>
<dbReference type="Proteomes" id="UP000030140">
    <property type="component" value="Unassembled WGS sequence"/>
</dbReference>
<name>A0A0A2GZ76_9FLAO</name>
<evidence type="ECO:0000313" key="2">
    <source>
        <dbReference type="Proteomes" id="UP000030140"/>
    </source>
</evidence>
<dbReference type="PATRIC" id="fig|1300343.5.peg.1463"/>
<accession>A0A0A2GZ76</accession>
<dbReference type="AlphaFoldDB" id="A0A0A2GZ76"/>